<accession>A0ABY1QI40</accession>
<gene>
    <name evidence="2" type="ORF">SAMN06296065_10572</name>
</gene>
<evidence type="ECO:0008006" key="4">
    <source>
        <dbReference type="Google" id="ProtNLM"/>
    </source>
</evidence>
<keyword evidence="3" id="KW-1185">Reference proteome</keyword>
<name>A0ABY1QI40_9SPHN</name>
<feature type="signal peptide" evidence="1">
    <location>
        <begin position="1"/>
        <end position="21"/>
    </location>
</feature>
<feature type="chain" id="PRO_5045503046" description="DUF3617 family protein" evidence="1">
    <location>
        <begin position="22"/>
        <end position="133"/>
    </location>
</feature>
<comment type="caution">
    <text evidence="2">The sequence shown here is derived from an EMBL/GenBank/DDBJ whole genome shotgun (WGS) entry which is preliminary data.</text>
</comment>
<dbReference type="Proteomes" id="UP001157910">
    <property type="component" value="Unassembled WGS sequence"/>
</dbReference>
<evidence type="ECO:0000313" key="3">
    <source>
        <dbReference type="Proteomes" id="UP001157910"/>
    </source>
</evidence>
<evidence type="ECO:0000313" key="2">
    <source>
        <dbReference type="EMBL" id="SMP69280.1"/>
    </source>
</evidence>
<proteinExistence type="predicted"/>
<evidence type="ECO:0000256" key="1">
    <source>
        <dbReference type="SAM" id="SignalP"/>
    </source>
</evidence>
<sequence>MRTKIILSALSLGACAAIAGAAHGQRPALHMLDELQDGNWEMRERGGGVHNLCVEGGHGLIQLRHPGMACRRVVIEDKADQVTVQYTCRGNGYGRTQVRRETNRLIQIDSQGISRGVPFAFSAEARQTGNCRS</sequence>
<protein>
    <recommendedName>
        <fullName evidence="4">DUF3617 family protein</fullName>
    </recommendedName>
</protein>
<organism evidence="2 3">
    <name type="scientific">Novosphingobium panipatense</name>
    <dbReference type="NCBI Taxonomy" id="428991"/>
    <lineage>
        <taxon>Bacteria</taxon>
        <taxon>Pseudomonadati</taxon>
        <taxon>Pseudomonadota</taxon>
        <taxon>Alphaproteobacteria</taxon>
        <taxon>Sphingomonadales</taxon>
        <taxon>Sphingomonadaceae</taxon>
        <taxon>Novosphingobium</taxon>
    </lineage>
</organism>
<dbReference type="EMBL" id="FXUI01000005">
    <property type="protein sequence ID" value="SMP69280.1"/>
    <property type="molecule type" value="Genomic_DNA"/>
</dbReference>
<keyword evidence="1" id="KW-0732">Signal</keyword>
<reference evidence="2 3" key="1">
    <citation type="submission" date="2017-05" db="EMBL/GenBank/DDBJ databases">
        <authorList>
            <person name="Varghese N."/>
            <person name="Submissions S."/>
        </authorList>
    </citation>
    <scope>NUCLEOTIDE SEQUENCE [LARGE SCALE GENOMIC DNA]</scope>
    <source>
        <strain evidence="2 3">SM16</strain>
    </source>
</reference>
<dbReference type="PROSITE" id="PS51257">
    <property type="entry name" value="PROKAR_LIPOPROTEIN"/>
    <property type="match status" value="1"/>
</dbReference>
<dbReference type="RefSeq" id="WP_379501969.1">
    <property type="nucleotide sequence ID" value="NZ_JBHRTZ010000001.1"/>
</dbReference>